<proteinExistence type="predicted"/>
<dbReference type="Pfam" id="PF00096">
    <property type="entry name" value="zf-C2H2"/>
    <property type="match status" value="1"/>
</dbReference>
<sequence>MKKHEKDHNPQDLLFTCEICYKTFNRKYNLKAHMRIHSGEKPFLCKFCDSRFSFHTSLKSHVMSHHIFPEK</sequence>
<dbReference type="SMART" id="SM00355">
    <property type="entry name" value="ZnF_C2H2"/>
    <property type="match status" value="2"/>
</dbReference>
<comment type="caution">
    <text evidence="9">The sequence shown here is derived from an EMBL/GenBank/DDBJ whole genome shotgun (WGS) entry which is preliminary data.</text>
</comment>
<keyword evidence="5" id="KW-0862">Zinc</keyword>
<evidence type="ECO:0000256" key="6">
    <source>
        <dbReference type="ARBA" id="ARBA00023242"/>
    </source>
</evidence>
<protein>
    <recommendedName>
        <fullName evidence="8">C2H2-type domain-containing protein</fullName>
    </recommendedName>
</protein>
<dbReference type="PANTHER" id="PTHR24394:SF44">
    <property type="entry name" value="ZINC FINGER PROTEIN 271-LIKE"/>
    <property type="match status" value="1"/>
</dbReference>
<dbReference type="Proteomes" id="UP001497382">
    <property type="component" value="Unassembled WGS sequence"/>
</dbReference>
<comment type="subcellular location">
    <subcellularLocation>
        <location evidence="1">Nucleus</location>
    </subcellularLocation>
</comment>
<dbReference type="InterPro" id="IPR013087">
    <property type="entry name" value="Znf_C2H2_type"/>
</dbReference>
<dbReference type="Gene3D" id="3.30.160.60">
    <property type="entry name" value="Classic Zinc Finger"/>
    <property type="match status" value="2"/>
</dbReference>
<evidence type="ECO:0000256" key="4">
    <source>
        <dbReference type="ARBA" id="ARBA00022771"/>
    </source>
</evidence>
<feature type="domain" description="C2H2-type" evidence="8">
    <location>
        <begin position="43"/>
        <end position="65"/>
    </location>
</feature>
<evidence type="ECO:0000313" key="10">
    <source>
        <dbReference type="Proteomes" id="UP001497382"/>
    </source>
</evidence>
<dbReference type="PROSITE" id="PS00028">
    <property type="entry name" value="ZINC_FINGER_C2H2_1"/>
    <property type="match status" value="1"/>
</dbReference>
<dbReference type="GO" id="GO:0000981">
    <property type="term" value="F:DNA-binding transcription factor activity, RNA polymerase II-specific"/>
    <property type="evidence" value="ECO:0007669"/>
    <property type="project" value="TreeGrafter"/>
</dbReference>
<evidence type="ECO:0000256" key="3">
    <source>
        <dbReference type="ARBA" id="ARBA00022737"/>
    </source>
</evidence>
<evidence type="ECO:0000256" key="1">
    <source>
        <dbReference type="ARBA" id="ARBA00004123"/>
    </source>
</evidence>
<dbReference type="PROSITE" id="PS50157">
    <property type="entry name" value="ZINC_FINGER_C2H2_2"/>
    <property type="match status" value="2"/>
</dbReference>
<dbReference type="PANTHER" id="PTHR24394">
    <property type="entry name" value="ZINC FINGER PROTEIN"/>
    <property type="match status" value="1"/>
</dbReference>
<keyword evidence="6" id="KW-0539">Nucleus</keyword>
<dbReference type="AlphaFoldDB" id="A0AAV1ZTA3"/>
<evidence type="ECO:0000256" key="2">
    <source>
        <dbReference type="ARBA" id="ARBA00022723"/>
    </source>
</evidence>
<dbReference type="SUPFAM" id="SSF57667">
    <property type="entry name" value="beta-beta-alpha zinc fingers"/>
    <property type="match status" value="1"/>
</dbReference>
<keyword evidence="3" id="KW-0677">Repeat</keyword>
<dbReference type="InterPro" id="IPR036236">
    <property type="entry name" value="Znf_C2H2_sf"/>
</dbReference>
<keyword evidence="10" id="KW-1185">Reference proteome</keyword>
<dbReference type="FunFam" id="3.30.160.60:FF:000446">
    <property type="entry name" value="Zinc finger protein"/>
    <property type="match status" value="1"/>
</dbReference>
<dbReference type="FunFam" id="3.30.160.60:FF:000182">
    <property type="entry name" value="zinc finger protein 366"/>
    <property type="match status" value="1"/>
</dbReference>
<gene>
    <name evidence="9" type="ORF">LARSCL_LOCUS7786</name>
</gene>
<organism evidence="9 10">
    <name type="scientific">Larinioides sclopetarius</name>
    <dbReference type="NCBI Taxonomy" id="280406"/>
    <lineage>
        <taxon>Eukaryota</taxon>
        <taxon>Metazoa</taxon>
        <taxon>Ecdysozoa</taxon>
        <taxon>Arthropoda</taxon>
        <taxon>Chelicerata</taxon>
        <taxon>Arachnida</taxon>
        <taxon>Araneae</taxon>
        <taxon>Araneomorphae</taxon>
        <taxon>Entelegynae</taxon>
        <taxon>Araneoidea</taxon>
        <taxon>Araneidae</taxon>
        <taxon>Larinioides</taxon>
    </lineage>
</organism>
<reference evidence="9 10" key="1">
    <citation type="submission" date="2024-04" db="EMBL/GenBank/DDBJ databases">
        <authorList>
            <person name="Rising A."/>
            <person name="Reimegard J."/>
            <person name="Sonavane S."/>
            <person name="Akerstrom W."/>
            <person name="Nylinder S."/>
            <person name="Hedman E."/>
            <person name="Kallberg Y."/>
        </authorList>
    </citation>
    <scope>NUCLEOTIDE SEQUENCE [LARGE SCALE GENOMIC DNA]</scope>
</reference>
<name>A0AAV1ZTA3_9ARAC</name>
<dbReference type="EMBL" id="CAXIEN010000081">
    <property type="protein sequence ID" value="CAL1274922.1"/>
    <property type="molecule type" value="Genomic_DNA"/>
</dbReference>
<evidence type="ECO:0000259" key="8">
    <source>
        <dbReference type="PROSITE" id="PS50157"/>
    </source>
</evidence>
<feature type="domain" description="C2H2-type" evidence="8">
    <location>
        <begin position="15"/>
        <end position="42"/>
    </location>
</feature>
<keyword evidence="2" id="KW-0479">Metal-binding</keyword>
<evidence type="ECO:0000256" key="5">
    <source>
        <dbReference type="ARBA" id="ARBA00022833"/>
    </source>
</evidence>
<evidence type="ECO:0000256" key="7">
    <source>
        <dbReference type="PROSITE-ProRule" id="PRU00042"/>
    </source>
</evidence>
<dbReference type="GO" id="GO:0008270">
    <property type="term" value="F:zinc ion binding"/>
    <property type="evidence" value="ECO:0007669"/>
    <property type="project" value="UniProtKB-KW"/>
</dbReference>
<keyword evidence="4 7" id="KW-0863">Zinc-finger</keyword>
<dbReference type="GO" id="GO:0005634">
    <property type="term" value="C:nucleus"/>
    <property type="evidence" value="ECO:0007669"/>
    <property type="project" value="UniProtKB-SubCell"/>
</dbReference>
<evidence type="ECO:0000313" key="9">
    <source>
        <dbReference type="EMBL" id="CAL1274922.1"/>
    </source>
</evidence>
<accession>A0AAV1ZTA3</accession>